<feature type="transmembrane region" description="Helical" evidence="6">
    <location>
        <begin position="330"/>
        <end position="347"/>
    </location>
</feature>
<dbReference type="GO" id="GO:0071555">
    <property type="term" value="P:cell wall organization"/>
    <property type="evidence" value="ECO:0007669"/>
    <property type="project" value="TreeGrafter"/>
</dbReference>
<sequence length="348" mass="38298">MDIVKIFLPTTVAFIIGIAITPIISGFLYKHKMWKKKSVVVAMDGGVATITQKLHNDEEKKTPRMGGIIIWVSALITIFLFYLGSVIGGPVLDKLNFLSRNQTWLLVFTLIVGALVGLIDDYFSVTERYDQKAGGLSSKKRLLAVFIISLIGAWLFYSKLEMTEIIIPFVGIWDAGFLFILFFIIVTLGTYSGGVIDGLDGLSGGVFSIIFSAYGLIATLQSQFDLSAFCFVLVGGLLAFLWFNIPPARFYMSETGTMSLTITLVVVAFLTKQVLILPIIAFPLVISSASSSIQLLSKKFRNGKKVFLVAPLHHHFQALGWPAYKVTMRYWVIGIICASIGIIISLIG</sequence>
<dbReference type="AlphaFoldDB" id="A0A1G2PFZ9"/>
<evidence type="ECO:0000256" key="3">
    <source>
        <dbReference type="ARBA" id="ARBA00022692"/>
    </source>
</evidence>
<feature type="transmembrane region" description="Helical" evidence="6">
    <location>
        <begin position="166"/>
        <end position="189"/>
    </location>
</feature>
<evidence type="ECO:0000256" key="1">
    <source>
        <dbReference type="ARBA" id="ARBA00004141"/>
    </source>
</evidence>
<feature type="transmembrane region" description="Helical" evidence="6">
    <location>
        <begin position="226"/>
        <end position="243"/>
    </location>
</feature>
<dbReference type="PANTHER" id="PTHR22926:SF5">
    <property type="entry name" value="PHOSPHO-N-ACETYLMURAMOYL-PENTAPEPTIDE-TRANSFERASE HOMOLOG"/>
    <property type="match status" value="1"/>
</dbReference>
<feature type="transmembrane region" description="Helical" evidence="6">
    <location>
        <begin position="68"/>
        <end position="92"/>
    </location>
</feature>
<dbReference type="STRING" id="1802338.A2541_00255"/>
<keyword evidence="5 6" id="KW-0472">Membrane</keyword>
<feature type="transmembrane region" description="Helical" evidence="6">
    <location>
        <begin position="201"/>
        <end position="220"/>
    </location>
</feature>
<comment type="subcellular location">
    <subcellularLocation>
        <location evidence="1">Membrane</location>
        <topology evidence="1">Multi-pass membrane protein</topology>
    </subcellularLocation>
</comment>
<dbReference type="InterPro" id="IPR000715">
    <property type="entry name" value="Glycosyl_transferase_4"/>
</dbReference>
<dbReference type="EMBL" id="MHSQ01000028">
    <property type="protein sequence ID" value="OHA46522.1"/>
    <property type="molecule type" value="Genomic_DNA"/>
</dbReference>
<accession>A0A1G2PFZ9</accession>
<feature type="transmembrane region" description="Helical" evidence="6">
    <location>
        <begin position="143"/>
        <end position="160"/>
    </location>
</feature>
<evidence type="ECO:0000256" key="5">
    <source>
        <dbReference type="ARBA" id="ARBA00023136"/>
    </source>
</evidence>
<feature type="transmembrane region" description="Helical" evidence="6">
    <location>
        <begin position="6"/>
        <end position="29"/>
    </location>
</feature>
<evidence type="ECO:0000256" key="2">
    <source>
        <dbReference type="ARBA" id="ARBA00022679"/>
    </source>
</evidence>
<dbReference type="Proteomes" id="UP000176965">
    <property type="component" value="Unassembled WGS sequence"/>
</dbReference>
<comment type="caution">
    <text evidence="7">The sequence shown here is derived from an EMBL/GenBank/DDBJ whole genome shotgun (WGS) entry which is preliminary data.</text>
</comment>
<dbReference type="GO" id="GO:0044038">
    <property type="term" value="P:cell wall macromolecule biosynthetic process"/>
    <property type="evidence" value="ECO:0007669"/>
    <property type="project" value="TreeGrafter"/>
</dbReference>
<evidence type="ECO:0000256" key="4">
    <source>
        <dbReference type="ARBA" id="ARBA00022989"/>
    </source>
</evidence>
<dbReference type="PANTHER" id="PTHR22926">
    <property type="entry name" value="PHOSPHO-N-ACETYLMURAMOYL-PENTAPEPTIDE-TRANSFERASE"/>
    <property type="match status" value="1"/>
</dbReference>
<proteinExistence type="predicted"/>
<dbReference type="GO" id="GO:0016780">
    <property type="term" value="F:phosphotransferase activity, for other substituted phosphate groups"/>
    <property type="evidence" value="ECO:0007669"/>
    <property type="project" value="InterPro"/>
</dbReference>
<keyword evidence="4 6" id="KW-1133">Transmembrane helix</keyword>
<evidence type="ECO:0000313" key="7">
    <source>
        <dbReference type="EMBL" id="OHA46522.1"/>
    </source>
</evidence>
<evidence type="ECO:0000313" key="8">
    <source>
        <dbReference type="Proteomes" id="UP000176965"/>
    </source>
</evidence>
<reference evidence="7 8" key="1">
    <citation type="journal article" date="2016" name="Nat. Commun.">
        <title>Thousands of microbial genomes shed light on interconnected biogeochemical processes in an aquifer system.</title>
        <authorList>
            <person name="Anantharaman K."/>
            <person name="Brown C.T."/>
            <person name="Hug L.A."/>
            <person name="Sharon I."/>
            <person name="Castelle C.J."/>
            <person name="Probst A.J."/>
            <person name="Thomas B.C."/>
            <person name="Singh A."/>
            <person name="Wilkins M.J."/>
            <person name="Karaoz U."/>
            <person name="Brodie E.L."/>
            <person name="Williams K.H."/>
            <person name="Hubbard S.S."/>
            <person name="Banfield J.F."/>
        </authorList>
    </citation>
    <scope>NUCLEOTIDE SEQUENCE [LARGE SCALE GENOMIC DNA]</scope>
</reference>
<dbReference type="Pfam" id="PF00953">
    <property type="entry name" value="Glycos_transf_4"/>
    <property type="match status" value="1"/>
</dbReference>
<dbReference type="GO" id="GO:0005886">
    <property type="term" value="C:plasma membrane"/>
    <property type="evidence" value="ECO:0007669"/>
    <property type="project" value="TreeGrafter"/>
</dbReference>
<feature type="transmembrane region" description="Helical" evidence="6">
    <location>
        <begin position="276"/>
        <end position="296"/>
    </location>
</feature>
<feature type="transmembrane region" description="Helical" evidence="6">
    <location>
        <begin position="104"/>
        <end position="123"/>
    </location>
</feature>
<evidence type="ECO:0008006" key="9">
    <source>
        <dbReference type="Google" id="ProtNLM"/>
    </source>
</evidence>
<protein>
    <recommendedName>
        <fullName evidence="9">Phospho-N-acetylmuramoyl-pentapeptide-transferase</fullName>
    </recommendedName>
</protein>
<evidence type="ECO:0000256" key="6">
    <source>
        <dbReference type="SAM" id="Phobius"/>
    </source>
</evidence>
<gene>
    <name evidence="7" type="ORF">A2541_00255</name>
</gene>
<name>A0A1G2PFZ9_9BACT</name>
<organism evidence="7 8">
    <name type="scientific">Candidatus Taylorbacteria bacterium RIFOXYD2_FULL_36_9</name>
    <dbReference type="NCBI Taxonomy" id="1802338"/>
    <lineage>
        <taxon>Bacteria</taxon>
        <taxon>Candidatus Tayloriibacteriota</taxon>
    </lineage>
</organism>
<keyword evidence="2" id="KW-0808">Transferase</keyword>
<keyword evidence="3 6" id="KW-0812">Transmembrane</keyword>